<feature type="compositionally biased region" description="Low complexity" evidence="6">
    <location>
        <begin position="159"/>
        <end position="168"/>
    </location>
</feature>
<reference evidence="8" key="1">
    <citation type="journal article" date="2023" name="bioRxiv">
        <title>Improved chromosome-level genome assembly for marigold (Tagetes erecta).</title>
        <authorList>
            <person name="Jiang F."/>
            <person name="Yuan L."/>
            <person name="Wang S."/>
            <person name="Wang H."/>
            <person name="Xu D."/>
            <person name="Wang A."/>
            <person name="Fan W."/>
        </authorList>
    </citation>
    <scope>NUCLEOTIDE SEQUENCE</scope>
    <source>
        <strain evidence="8">WSJ</strain>
        <tissue evidence="8">Leaf</tissue>
    </source>
</reference>
<evidence type="ECO:0000256" key="2">
    <source>
        <dbReference type="ARBA" id="ARBA00023015"/>
    </source>
</evidence>
<feature type="region of interest" description="Disordered" evidence="6">
    <location>
        <begin position="159"/>
        <end position="186"/>
    </location>
</feature>
<evidence type="ECO:0000256" key="1">
    <source>
        <dbReference type="ARBA" id="ARBA00004123"/>
    </source>
</evidence>
<dbReference type="InterPro" id="IPR005333">
    <property type="entry name" value="Transcription_factor_TCP"/>
</dbReference>
<proteinExistence type="predicted"/>
<protein>
    <recommendedName>
        <fullName evidence="7">TCP domain-containing protein</fullName>
    </recommendedName>
</protein>
<feature type="domain" description="TCP" evidence="7">
    <location>
        <begin position="49"/>
        <end position="107"/>
    </location>
</feature>
<evidence type="ECO:0000256" key="3">
    <source>
        <dbReference type="ARBA" id="ARBA00023125"/>
    </source>
</evidence>
<dbReference type="PROSITE" id="PS51369">
    <property type="entry name" value="TCP"/>
    <property type="match status" value="1"/>
</dbReference>
<dbReference type="PANTHER" id="PTHR31072">
    <property type="entry name" value="TRANSCRIPTION FACTOR TCP4-RELATED"/>
    <property type="match status" value="1"/>
</dbReference>
<keyword evidence="2" id="KW-0805">Transcription regulation</keyword>
<dbReference type="GO" id="GO:0003700">
    <property type="term" value="F:DNA-binding transcription factor activity"/>
    <property type="evidence" value="ECO:0007669"/>
    <property type="project" value="InterPro"/>
</dbReference>
<organism evidence="8 9">
    <name type="scientific">Tagetes erecta</name>
    <name type="common">African marigold</name>
    <dbReference type="NCBI Taxonomy" id="13708"/>
    <lineage>
        <taxon>Eukaryota</taxon>
        <taxon>Viridiplantae</taxon>
        <taxon>Streptophyta</taxon>
        <taxon>Embryophyta</taxon>
        <taxon>Tracheophyta</taxon>
        <taxon>Spermatophyta</taxon>
        <taxon>Magnoliopsida</taxon>
        <taxon>eudicotyledons</taxon>
        <taxon>Gunneridae</taxon>
        <taxon>Pentapetalae</taxon>
        <taxon>asterids</taxon>
        <taxon>campanulids</taxon>
        <taxon>Asterales</taxon>
        <taxon>Asteraceae</taxon>
        <taxon>Asteroideae</taxon>
        <taxon>Heliantheae alliance</taxon>
        <taxon>Tageteae</taxon>
        <taxon>Tagetes</taxon>
    </lineage>
</organism>
<comment type="subcellular location">
    <subcellularLocation>
        <location evidence="1">Nucleus</location>
    </subcellularLocation>
</comment>
<keyword evidence="4" id="KW-0804">Transcription</keyword>
<keyword evidence="9" id="KW-1185">Reference proteome</keyword>
<accession>A0AAD8LI87</accession>
<dbReference type="EMBL" id="JAUHHV010000001">
    <property type="protein sequence ID" value="KAK1439626.1"/>
    <property type="molecule type" value="Genomic_DNA"/>
</dbReference>
<dbReference type="Pfam" id="PF03634">
    <property type="entry name" value="TCP"/>
    <property type="match status" value="1"/>
</dbReference>
<evidence type="ECO:0000259" key="7">
    <source>
        <dbReference type="PROSITE" id="PS51369"/>
    </source>
</evidence>
<comment type="caution">
    <text evidence="8">The sequence shown here is derived from an EMBL/GenBank/DDBJ whole genome shotgun (WGS) entry which is preliminary data.</text>
</comment>
<evidence type="ECO:0000256" key="6">
    <source>
        <dbReference type="SAM" id="MobiDB-lite"/>
    </source>
</evidence>
<dbReference type="GO" id="GO:0005634">
    <property type="term" value="C:nucleus"/>
    <property type="evidence" value="ECO:0007669"/>
    <property type="project" value="UniProtKB-SubCell"/>
</dbReference>
<sequence>MEENYPFHQFNHQLKQKATRPSRLGLRNNGDGGEIVEVQGGHIVRSTGRKDRHSKVCTAKGTRDRRVRLAAHTAIQFYDVQDRLGYDRPSKAVDWLIKKAKSSIDELAELPPWKPPIVSFEQNPNAQNPSNENPNFHRLEENQDDEIIDSIKSFFPASGSSTSSGNISQFHRSYPPSELVSKPSSQNQDLKLSLQSIEGNNVFFDGSGWPENSGFVGDPFSPVTHLQFVPGSTRCHSPAPESINTNP</sequence>
<dbReference type="AlphaFoldDB" id="A0AAD8LI87"/>
<evidence type="ECO:0000256" key="4">
    <source>
        <dbReference type="ARBA" id="ARBA00023163"/>
    </source>
</evidence>
<name>A0AAD8LI87_TARER</name>
<dbReference type="GO" id="GO:0043565">
    <property type="term" value="F:sequence-specific DNA binding"/>
    <property type="evidence" value="ECO:0007669"/>
    <property type="project" value="TreeGrafter"/>
</dbReference>
<evidence type="ECO:0000313" key="8">
    <source>
        <dbReference type="EMBL" id="KAK1439626.1"/>
    </source>
</evidence>
<keyword evidence="3" id="KW-0238">DNA-binding</keyword>
<evidence type="ECO:0000313" key="9">
    <source>
        <dbReference type="Proteomes" id="UP001229421"/>
    </source>
</evidence>
<evidence type="ECO:0000256" key="5">
    <source>
        <dbReference type="ARBA" id="ARBA00023242"/>
    </source>
</evidence>
<dbReference type="Proteomes" id="UP001229421">
    <property type="component" value="Unassembled WGS sequence"/>
</dbReference>
<gene>
    <name evidence="8" type="ORF">QVD17_05446</name>
</gene>
<keyword evidence="5" id="KW-0539">Nucleus</keyword>
<dbReference type="PANTHER" id="PTHR31072:SF276">
    <property type="entry name" value="SAP DOMAIN-CONTAINING PROTEIN"/>
    <property type="match status" value="1"/>
</dbReference>
<dbReference type="InterPro" id="IPR017887">
    <property type="entry name" value="TF_TCP_subgr"/>
</dbReference>